<dbReference type="Proteomes" id="UP000093807">
    <property type="component" value="Unassembled WGS sequence"/>
</dbReference>
<accession>A0A199XR26</accession>
<name>A0A199XR26_9FLAO</name>
<reference evidence="1 2" key="1">
    <citation type="submission" date="2016-06" db="EMBL/GenBank/DDBJ databases">
        <title>Draft genome sequence of Flavobacterium succinicans strain DD5b.</title>
        <authorList>
            <person name="Poehlein A."/>
            <person name="Daniel R."/>
            <person name="Simeonova D.D."/>
        </authorList>
    </citation>
    <scope>NUCLEOTIDE SEQUENCE [LARGE SCALE GENOMIC DNA]</scope>
    <source>
        <strain evidence="1 2">DD5b</strain>
    </source>
</reference>
<proteinExistence type="predicted"/>
<evidence type="ECO:0000313" key="1">
    <source>
        <dbReference type="EMBL" id="OAZ04100.1"/>
    </source>
</evidence>
<evidence type="ECO:0000313" key="2">
    <source>
        <dbReference type="Proteomes" id="UP000093807"/>
    </source>
</evidence>
<organism evidence="1 2">
    <name type="scientific">Flavobacterium succinicans</name>
    <dbReference type="NCBI Taxonomy" id="29536"/>
    <lineage>
        <taxon>Bacteria</taxon>
        <taxon>Pseudomonadati</taxon>
        <taxon>Bacteroidota</taxon>
        <taxon>Flavobacteriia</taxon>
        <taxon>Flavobacteriales</taxon>
        <taxon>Flavobacteriaceae</taxon>
        <taxon>Flavobacterium</taxon>
    </lineage>
</organism>
<dbReference type="AlphaFoldDB" id="A0A199XR26"/>
<gene>
    <name evidence="1" type="ORF">FLB_17920</name>
</gene>
<protein>
    <submittedName>
        <fullName evidence="1">Uncharacterized protein</fullName>
    </submittedName>
</protein>
<keyword evidence="2" id="KW-1185">Reference proteome</keyword>
<sequence length="69" mass="8239">MITNITFRKIVSFFSRKNIKNKIEKVDQTVHELIHPRFIMDKSSEATNETTKKSMLFHMYSNENDTLFI</sequence>
<dbReference type="PATRIC" id="fig|29536.5.peg.1876"/>
<dbReference type="RefSeq" id="WP_064715581.1">
    <property type="nucleotide sequence ID" value="NZ_JMTM01000046.1"/>
</dbReference>
<comment type="caution">
    <text evidence="1">The sequence shown here is derived from an EMBL/GenBank/DDBJ whole genome shotgun (WGS) entry which is preliminary data.</text>
</comment>
<dbReference type="OrthoDB" id="1371248at2"/>
<dbReference type="EMBL" id="JMTM01000046">
    <property type="protein sequence ID" value="OAZ04100.1"/>
    <property type="molecule type" value="Genomic_DNA"/>
</dbReference>